<dbReference type="InterPro" id="IPR049875">
    <property type="entry name" value="TypeII_GspH"/>
</dbReference>
<dbReference type="InterPro" id="IPR045584">
    <property type="entry name" value="Pilin-like"/>
</dbReference>
<comment type="subcellular location">
    <subcellularLocation>
        <location evidence="1">Cell inner membrane</location>
        <topology evidence="1">Single-pass membrane protein</topology>
    </subcellularLocation>
</comment>
<proteinExistence type="inferred from homology"/>
<dbReference type="EMBL" id="BAABBN010000004">
    <property type="protein sequence ID" value="GAA3920132.1"/>
    <property type="molecule type" value="Genomic_DNA"/>
</dbReference>
<keyword evidence="6 11" id="KW-0812">Transmembrane</keyword>
<dbReference type="Pfam" id="PF07963">
    <property type="entry name" value="N_methyl"/>
    <property type="match status" value="1"/>
</dbReference>
<dbReference type="InterPro" id="IPR022346">
    <property type="entry name" value="T2SS_GspH"/>
</dbReference>
<evidence type="ECO:0000256" key="10">
    <source>
        <dbReference type="ARBA" id="ARBA00030775"/>
    </source>
</evidence>
<dbReference type="Pfam" id="PF12019">
    <property type="entry name" value="GspH"/>
    <property type="match status" value="1"/>
</dbReference>
<keyword evidence="8 11" id="KW-0472">Membrane</keyword>
<comment type="similarity">
    <text evidence="9">Belongs to the GSP H family.</text>
</comment>
<evidence type="ECO:0000313" key="13">
    <source>
        <dbReference type="EMBL" id="GAA3920132.1"/>
    </source>
</evidence>
<keyword evidence="5" id="KW-0997">Cell inner membrane</keyword>
<keyword evidence="3" id="KW-1003">Cell membrane</keyword>
<comment type="caution">
    <text evidence="13">The sequence shown here is derived from an EMBL/GenBank/DDBJ whole genome shotgun (WGS) entry which is preliminary data.</text>
</comment>
<organism evidence="13 14">
    <name type="scientific">Litoribacillus peritrichatus</name>
    <dbReference type="NCBI Taxonomy" id="718191"/>
    <lineage>
        <taxon>Bacteria</taxon>
        <taxon>Pseudomonadati</taxon>
        <taxon>Pseudomonadota</taxon>
        <taxon>Gammaproteobacteria</taxon>
        <taxon>Oceanospirillales</taxon>
        <taxon>Oceanospirillaceae</taxon>
        <taxon>Litoribacillus</taxon>
    </lineage>
</organism>
<dbReference type="SUPFAM" id="SSF54523">
    <property type="entry name" value="Pili subunits"/>
    <property type="match status" value="1"/>
</dbReference>
<evidence type="ECO:0000256" key="6">
    <source>
        <dbReference type="ARBA" id="ARBA00022692"/>
    </source>
</evidence>
<dbReference type="PROSITE" id="PS00409">
    <property type="entry name" value="PROKAR_NTER_METHYL"/>
    <property type="match status" value="1"/>
</dbReference>
<protein>
    <recommendedName>
        <fullName evidence="2">Type II secretion system protein H</fullName>
    </recommendedName>
    <alternativeName>
        <fullName evidence="10">General secretion pathway protein H</fullName>
    </alternativeName>
</protein>
<reference evidence="14" key="1">
    <citation type="journal article" date="2019" name="Int. J. Syst. Evol. Microbiol.">
        <title>The Global Catalogue of Microorganisms (GCM) 10K type strain sequencing project: providing services to taxonomists for standard genome sequencing and annotation.</title>
        <authorList>
            <consortium name="The Broad Institute Genomics Platform"/>
            <consortium name="The Broad Institute Genome Sequencing Center for Infectious Disease"/>
            <person name="Wu L."/>
            <person name="Ma J."/>
        </authorList>
    </citation>
    <scope>NUCLEOTIDE SEQUENCE [LARGE SCALE GENOMIC DNA]</scope>
    <source>
        <strain evidence="14">JCM 17551</strain>
    </source>
</reference>
<evidence type="ECO:0000256" key="9">
    <source>
        <dbReference type="ARBA" id="ARBA00025772"/>
    </source>
</evidence>
<dbReference type="NCBIfam" id="TIGR01708">
    <property type="entry name" value="typeII_sec_gspH"/>
    <property type="match status" value="1"/>
</dbReference>
<evidence type="ECO:0000256" key="11">
    <source>
        <dbReference type="SAM" id="Phobius"/>
    </source>
</evidence>
<evidence type="ECO:0000256" key="8">
    <source>
        <dbReference type="ARBA" id="ARBA00023136"/>
    </source>
</evidence>
<sequence>MLQKQRGFTLIELLVVMVLIGALFGTVTISMGTRNVKRDLVEEGQRLQALFQEASQQAILYNQEVGWYFKEGEYGFLSFGYEANTWSAMSQRMFRPRETLFEFELIELDGTPISERLDDVYKDSNKPEDSDKTTPTIVFLSSGESSSFELSLFEKEEPDWLVRLKSDGFAAPELELPYDEDE</sequence>
<evidence type="ECO:0000256" key="7">
    <source>
        <dbReference type="ARBA" id="ARBA00022989"/>
    </source>
</evidence>
<evidence type="ECO:0000256" key="3">
    <source>
        <dbReference type="ARBA" id="ARBA00022475"/>
    </source>
</evidence>
<evidence type="ECO:0000256" key="2">
    <source>
        <dbReference type="ARBA" id="ARBA00021549"/>
    </source>
</evidence>
<dbReference type="InterPro" id="IPR012902">
    <property type="entry name" value="N_methyl_site"/>
</dbReference>
<dbReference type="NCBIfam" id="TIGR02532">
    <property type="entry name" value="IV_pilin_GFxxxE"/>
    <property type="match status" value="1"/>
</dbReference>
<accession>A0ABP7MGG6</accession>
<dbReference type="PRINTS" id="PR00885">
    <property type="entry name" value="BCTERIALGSPH"/>
</dbReference>
<dbReference type="RefSeq" id="WP_344797008.1">
    <property type="nucleotide sequence ID" value="NZ_BAABBN010000004.1"/>
</dbReference>
<keyword evidence="14" id="KW-1185">Reference proteome</keyword>
<dbReference type="Gene3D" id="3.55.40.10">
    <property type="entry name" value="minor pseudopilin epsh domain"/>
    <property type="match status" value="1"/>
</dbReference>
<evidence type="ECO:0000256" key="4">
    <source>
        <dbReference type="ARBA" id="ARBA00022481"/>
    </source>
</evidence>
<keyword evidence="4" id="KW-0488">Methylation</keyword>
<feature type="transmembrane region" description="Helical" evidence="11">
    <location>
        <begin position="7"/>
        <end position="29"/>
    </location>
</feature>
<evidence type="ECO:0000256" key="1">
    <source>
        <dbReference type="ARBA" id="ARBA00004377"/>
    </source>
</evidence>
<name>A0ABP7MGG6_9GAMM</name>
<gene>
    <name evidence="13" type="primary">xcpU</name>
    <name evidence="13" type="ORF">GCM10022277_14630</name>
</gene>
<feature type="domain" description="General secretion pathway GspH" evidence="12">
    <location>
        <begin position="44"/>
        <end position="168"/>
    </location>
</feature>
<keyword evidence="7 11" id="KW-1133">Transmembrane helix</keyword>
<evidence type="ECO:0000259" key="12">
    <source>
        <dbReference type="Pfam" id="PF12019"/>
    </source>
</evidence>
<evidence type="ECO:0000313" key="14">
    <source>
        <dbReference type="Proteomes" id="UP001501565"/>
    </source>
</evidence>
<dbReference type="Proteomes" id="UP001501565">
    <property type="component" value="Unassembled WGS sequence"/>
</dbReference>
<evidence type="ECO:0000256" key="5">
    <source>
        <dbReference type="ARBA" id="ARBA00022519"/>
    </source>
</evidence>
<dbReference type="InterPro" id="IPR002416">
    <property type="entry name" value="T2SS_protein-GspH"/>
</dbReference>